<evidence type="ECO:0000256" key="7">
    <source>
        <dbReference type="ARBA" id="ARBA00022777"/>
    </source>
</evidence>
<dbReference type="PRINTS" id="PR00344">
    <property type="entry name" value="BCTRLSENSOR"/>
</dbReference>
<dbReference type="CDD" id="cd00082">
    <property type="entry name" value="HisKA"/>
    <property type="match status" value="1"/>
</dbReference>
<dbReference type="PANTHER" id="PTHR45436:SF5">
    <property type="entry name" value="SENSOR HISTIDINE KINASE TRCS"/>
    <property type="match status" value="1"/>
</dbReference>
<feature type="transmembrane region" description="Helical" evidence="11">
    <location>
        <begin position="12"/>
        <end position="32"/>
    </location>
</feature>
<evidence type="ECO:0000256" key="9">
    <source>
        <dbReference type="ARBA" id="ARBA00023012"/>
    </source>
</evidence>
<dbReference type="SUPFAM" id="SSF47384">
    <property type="entry name" value="Homodimeric domain of signal transducing histidine kinase"/>
    <property type="match status" value="1"/>
</dbReference>
<keyword evidence="10 11" id="KW-0472">Membrane</keyword>
<name>A0A9D7XL97_9BACT</name>
<dbReference type="SMART" id="SM00387">
    <property type="entry name" value="HATPase_c"/>
    <property type="match status" value="1"/>
</dbReference>
<evidence type="ECO:0000256" key="4">
    <source>
        <dbReference type="ARBA" id="ARBA00022553"/>
    </source>
</evidence>
<dbReference type="EC" id="2.7.13.3" evidence="3"/>
<dbReference type="InterPro" id="IPR036097">
    <property type="entry name" value="HisK_dim/P_sf"/>
</dbReference>
<dbReference type="PROSITE" id="PS50109">
    <property type="entry name" value="HIS_KIN"/>
    <property type="match status" value="1"/>
</dbReference>
<organism evidence="14 15">
    <name type="scientific">Candidatus Opimibacter skivensis</name>
    <dbReference type="NCBI Taxonomy" id="2982028"/>
    <lineage>
        <taxon>Bacteria</taxon>
        <taxon>Pseudomonadati</taxon>
        <taxon>Bacteroidota</taxon>
        <taxon>Saprospiria</taxon>
        <taxon>Saprospirales</taxon>
        <taxon>Saprospiraceae</taxon>
        <taxon>Candidatus Opimibacter</taxon>
    </lineage>
</organism>
<keyword evidence="9" id="KW-0902">Two-component regulatory system</keyword>
<evidence type="ECO:0000256" key="2">
    <source>
        <dbReference type="ARBA" id="ARBA00004370"/>
    </source>
</evidence>
<keyword evidence="8 11" id="KW-1133">Transmembrane helix</keyword>
<evidence type="ECO:0000256" key="1">
    <source>
        <dbReference type="ARBA" id="ARBA00000085"/>
    </source>
</evidence>
<keyword evidence="6 11" id="KW-0812">Transmembrane</keyword>
<dbReference type="SUPFAM" id="SSF158472">
    <property type="entry name" value="HAMP domain-like"/>
    <property type="match status" value="1"/>
</dbReference>
<dbReference type="Pfam" id="PF00512">
    <property type="entry name" value="HisKA"/>
    <property type="match status" value="1"/>
</dbReference>
<dbReference type="Proteomes" id="UP000808337">
    <property type="component" value="Unassembled WGS sequence"/>
</dbReference>
<dbReference type="Gene3D" id="3.30.565.10">
    <property type="entry name" value="Histidine kinase-like ATPase, C-terminal domain"/>
    <property type="match status" value="1"/>
</dbReference>
<dbReference type="InterPro" id="IPR050428">
    <property type="entry name" value="TCS_sensor_his_kinase"/>
</dbReference>
<dbReference type="InterPro" id="IPR003661">
    <property type="entry name" value="HisK_dim/P_dom"/>
</dbReference>
<dbReference type="SUPFAM" id="SSF55874">
    <property type="entry name" value="ATPase domain of HSP90 chaperone/DNA topoisomerase II/histidine kinase"/>
    <property type="match status" value="1"/>
</dbReference>
<feature type="transmembrane region" description="Helical" evidence="11">
    <location>
        <begin position="157"/>
        <end position="179"/>
    </location>
</feature>
<dbReference type="SMART" id="SM00388">
    <property type="entry name" value="HisKA"/>
    <property type="match status" value="1"/>
</dbReference>
<dbReference type="InterPro" id="IPR003660">
    <property type="entry name" value="HAMP_dom"/>
</dbReference>
<keyword evidence="4" id="KW-0597">Phosphoprotein</keyword>
<dbReference type="InterPro" id="IPR003594">
    <property type="entry name" value="HATPase_dom"/>
</dbReference>
<evidence type="ECO:0000259" key="12">
    <source>
        <dbReference type="PROSITE" id="PS50109"/>
    </source>
</evidence>
<evidence type="ECO:0000256" key="10">
    <source>
        <dbReference type="ARBA" id="ARBA00023136"/>
    </source>
</evidence>
<evidence type="ECO:0000259" key="13">
    <source>
        <dbReference type="PROSITE" id="PS50885"/>
    </source>
</evidence>
<comment type="catalytic activity">
    <reaction evidence="1">
        <text>ATP + protein L-histidine = ADP + protein N-phospho-L-histidine.</text>
        <dbReference type="EC" id="2.7.13.3"/>
    </reaction>
</comment>
<dbReference type="PROSITE" id="PS50885">
    <property type="entry name" value="HAMP"/>
    <property type="match status" value="1"/>
</dbReference>
<dbReference type="GO" id="GO:0000155">
    <property type="term" value="F:phosphorelay sensor kinase activity"/>
    <property type="evidence" value="ECO:0007669"/>
    <property type="project" value="InterPro"/>
</dbReference>
<dbReference type="AlphaFoldDB" id="A0A9D7XL97"/>
<dbReference type="SMART" id="SM00304">
    <property type="entry name" value="HAMP"/>
    <property type="match status" value="1"/>
</dbReference>
<keyword evidence="7 14" id="KW-0418">Kinase</keyword>
<evidence type="ECO:0000256" key="11">
    <source>
        <dbReference type="SAM" id="Phobius"/>
    </source>
</evidence>
<dbReference type="PANTHER" id="PTHR45436">
    <property type="entry name" value="SENSOR HISTIDINE KINASE YKOH"/>
    <property type="match status" value="1"/>
</dbReference>
<reference evidence="14 15" key="1">
    <citation type="submission" date="2020-10" db="EMBL/GenBank/DDBJ databases">
        <title>Connecting structure to function with the recovery of over 1000 high-quality activated sludge metagenome-assembled genomes encoding full-length rRNA genes using long-read sequencing.</title>
        <authorList>
            <person name="Singleton C.M."/>
            <person name="Petriglieri F."/>
            <person name="Kristensen J.M."/>
            <person name="Kirkegaard R.H."/>
            <person name="Michaelsen T.Y."/>
            <person name="Andersen M.H."/>
            <person name="Karst S.M."/>
            <person name="Dueholm M.S."/>
            <person name="Nielsen P.H."/>
            <person name="Albertsen M."/>
        </authorList>
    </citation>
    <scope>NUCLEOTIDE SEQUENCE [LARGE SCALE GENOMIC DNA]</scope>
    <source>
        <strain evidence="14">Ribe_18-Q3-R11-54_MAXAC.273</strain>
    </source>
</reference>
<evidence type="ECO:0000256" key="5">
    <source>
        <dbReference type="ARBA" id="ARBA00022679"/>
    </source>
</evidence>
<dbReference type="Pfam" id="PF00672">
    <property type="entry name" value="HAMP"/>
    <property type="match status" value="1"/>
</dbReference>
<dbReference type="CDD" id="cd00075">
    <property type="entry name" value="HATPase"/>
    <property type="match status" value="1"/>
</dbReference>
<dbReference type="InterPro" id="IPR036890">
    <property type="entry name" value="HATPase_C_sf"/>
</dbReference>
<dbReference type="Gene3D" id="1.10.287.130">
    <property type="match status" value="1"/>
</dbReference>
<proteinExistence type="predicted"/>
<evidence type="ECO:0000313" key="14">
    <source>
        <dbReference type="EMBL" id="MBK9980889.1"/>
    </source>
</evidence>
<dbReference type="GO" id="GO:0005886">
    <property type="term" value="C:plasma membrane"/>
    <property type="evidence" value="ECO:0007669"/>
    <property type="project" value="TreeGrafter"/>
</dbReference>
<dbReference type="FunFam" id="1.10.287.130:FF:000001">
    <property type="entry name" value="Two-component sensor histidine kinase"/>
    <property type="match status" value="1"/>
</dbReference>
<dbReference type="Pfam" id="PF02518">
    <property type="entry name" value="HATPase_c"/>
    <property type="match status" value="1"/>
</dbReference>
<dbReference type="Gene3D" id="6.10.340.10">
    <property type="match status" value="1"/>
</dbReference>
<comment type="subcellular location">
    <subcellularLocation>
        <location evidence="2">Membrane</location>
    </subcellularLocation>
</comment>
<evidence type="ECO:0000256" key="6">
    <source>
        <dbReference type="ARBA" id="ARBA00022692"/>
    </source>
</evidence>
<evidence type="ECO:0000313" key="15">
    <source>
        <dbReference type="Proteomes" id="UP000808337"/>
    </source>
</evidence>
<comment type="caution">
    <text evidence="14">The sequence shown here is derived from an EMBL/GenBank/DDBJ whole genome shotgun (WGS) entry which is preliminary data.</text>
</comment>
<feature type="domain" description="HAMP" evidence="13">
    <location>
        <begin position="185"/>
        <end position="238"/>
    </location>
</feature>
<dbReference type="CDD" id="cd06225">
    <property type="entry name" value="HAMP"/>
    <property type="match status" value="1"/>
</dbReference>
<dbReference type="FunFam" id="3.30.565.10:FF:000006">
    <property type="entry name" value="Sensor histidine kinase WalK"/>
    <property type="match status" value="1"/>
</dbReference>
<dbReference type="InterPro" id="IPR005467">
    <property type="entry name" value="His_kinase_dom"/>
</dbReference>
<dbReference type="InterPro" id="IPR004358">
    <property type="entry name" value="Sig_transdc_His_kin-like_C"/>
</dbReference>
<protein>
    <recommendedName>
        <fullName evidence="3">histidine kinase</fullName>
        <ecNumber evidence="3">2.7.13.3</ecNumber>
    </recommendedName>
</protein>
<evidence type="ECO:0000256" key="3">
    <source>
        <dbReference type="ARBA" id="ARBA00012438"/>
    </source>
</evidence>
<evidence type="ECO:0000256" key="8">
    <source>
        <dbReference type="ARBA" id="ARBA00022989"/>
    </source>
</evidence>
<feature type="domain" description="Histidine kinase" evidence="12">
    <location>
        <begin position="246"/>
        <end position="458"/>
    </location>
</feature>
<dbReference type="EMBL" id="JADKGY010000001">
    <property type="protein sequence ID" value="MBK9980889.1"/>
    <property type="molecule type" value="Genomic_DNA"/>
</dbReference>
<keyword evidence="5" id="KW-0808">Transferase</keyword>
<gene>
    <name evidence="14" type="ORF">IPP15_00450</name>
</gene>
<sequence>MNLKFKNRIAFFNTLAVAVTTALVFWVIYIVVSKTAYAHLDNDILLEKEEVFSNLDWRGDTIIINKMPEWDEAEHSKVEVNPTFLQIVDNNRKVIFHSTNMLKDQFLFNPHNAQETFYSSDISGQKIRLGQFPIKNEKDKIIGQLTIAISQQESYTILNNLILLLLFSYPFMLIIQFIASSVAASKAIEPVHQLIKTASGISDSNISTRLPIPVRKDELHQLTTTINELLSRIEASMLQQKQFTSDASHEIRTPLASIRGTLEVLIRKPRESAIYEEKITDIIRQVDRLDSLLDQLLQLARIESGVALLKKETVVLSTVISTRLKKWQEAADNKKISLDVQVGNDITVPGDKFYIELILDNLINNAIKYGKENGHVIISWNPVTKSLDISDDGEGIAKENLPHIFNRFYRTDESRSSVVKGSGLGLSIAKKLADLHHIALTVDSELGSGTTFSMKFPH</sequence>
<accession>A0A9D7XL97</accession>